<evidence type="ECO:0000313" key="4">
    <source>
        <dbReference type="Proteomes" id="UP000279562"/>
    </source>
</evidence>
<organism evidence="3 4">
    <name type="scientific">Prevotella heparinolytica</name>
    <dbReference type="NCBI Taxonomy" id="28113"/>
    <lineage>
        <taxon>Bacteria</taxon>
        <taxon>Pseudomonadati</taxon>
        <taxon>Bacteroidota</taxon>
        <taxon>Bacteroidia</taxon>
        <taxon>Bacteroidales</taxon>
        <taxon>Bacteroidaceae</taxon>
        <taxon>Bacteroides</taxon>
    </lineage>
</organism>
<dbReference type="PANTHER" id="PTHR34039">
    <property type="entry name" value="UPF0102 PROTEIN YRAN"/>
    <property type="match status" value="1"/>
</dbReference>
<dbReference type="PANTHER" id="PTHR34039:SF1">
    <property type="entry name" value="UPF0102 PROTEIN YRAN"/>
    <property type="match status" value="1"/>
</dbReference>
<comment type="similarity">
    <text evidence="1 2">Belongs to the UPF0102 family.</text>
</comment>
<dbReference type="EMBL" id="RQYF01000070">
    <property type="protein sequence ID" value="RRD88764.1"/>
    <property type="molecule type" value="Genomic_DNA"/>
</dbReference>
<name>A0A3P2A069_9BACE</name>
<dbReference type="Gene3D" id="3.40.1350.10">
    <property type="match status" value="1"/>
</dbReference>
<dbReference type="AlphaFoldDB" id="A0A3P2A069"/>
<dbReference type="RefSeq" id="WP_125239816.1">
    <property type="nucleotide sequence ID" value="NZ_JBGYQY010000080.1"/>
</dbReference>
<protein>
    <recommendedName>
        <fullName evidence="2">UPF0102 protein EII33_11420</fullName>
    </recommendedName>
</protein>
<accession>A0A3P2A069</accession>
<dbReference type="InterPro" id="IPR003509">
    <property type="entry name" value="UPF0102_YraN-like"/>
</dbReference>
<keyword evidence="4" id="KW-1185">Reference proteome</keyword>
<dbReference type="GO" id="GO:0003676">
    <property type="term" value="F:nucleic acid binding"/>
    <property type="evidence" value="ECO:0007669"/>
    <property type="project" value="InterPro"/>
</dbReference>
<dbReference type="Pfam" id="PF02021">
    <property type="entry name" value="UPF0102"/>
    <property type="match status" value="1"/>
</dbReference>
<proteinExistence type="inferred from homology"/>
<gene>
    <name evidence="3" type="ORF">EII33_11420</name>
</gene>
<dbReference type="CDD" id="cd20736">
    <property type="entry name" value="PoNe_Nuclease"/>
    <property type="match status" value="1"/>
</dbReference>
<dbReference type="InterPro" id="IPR011335">
    <property type="entry name" value="Restrct_endonuc-II-like"/>
</dbReference>
<evidence type="ECO:0000256" key="2">
    <source>
        <dbReference type="HAMAP-Rule" id="MF_00048"/>
    </source>
</evidence>
<dbReference type="Proteomes" id="UP000279562">
    <property type="component" value="Unassembled WGS sequence"/>
</dbReference>
<evidence type="ECO:0000313" key="3">
    <source>
        <dbReference type="EMBL" id="RRD88764.1"/>
    </source>
</evidence>
<dbReference type="InterPro" id="IPR011856">
    <property type="entry name" value="tRNA_endonuc-like_dom_sf"/>
</dbReference>
<evidence type="ECO:0000256" key="1">
    <source>
        <dbReference type="ARBA" id="ARBA00006738"/>
    </source>
</evidence>
<dbReference type="SUPFAM" id="SSF52980">
    <property type="entry name" value="Restriction endonuclease-like"/>
    <property type="match status" value="1"/>
</dbReference>
<sequence length="122" mass="13978">MATHNLLGTAGEDAVARYLEENGYAILHRNWRKNHLELDIVATRDDELIVVEVKTRRNTDYIEPQDAVNWQKIRRIVIAADAYIKHFGIDASVRFDIITAVGQPGAFRIEHIKDAFYPPMFG</sequence>
<dbReference type="HAMAP" id="MF_00048">
    <property type="entry name" value="UPF0102"/>
    <property type="match status" value="1"/>
</dbReference>
<reference evidence="3 4" key="1">
    <citation type="submission" date="2018-11" db="EMBL/GenBank/DDBJ databases">
        <title>Genomes From Bacteria Associated with the Canine Oral Cavity: a Test Case for Automated Genome-Based Taxonomic Assignment.</title>
        <authorList>
            <person name="Coil D.A."/>
            <person name="Jospin G."/>
            <person name="Darling A.E."/>
            <person name="Wallis C."/>
            <person name="Davis I.J."/>
            <person name="Harris S."/>
            <person name="Eisen J.A."/>
            <person name="Holcombe L.J."/>
            <person name="O'Flynn C."/>
        </authorList>
    </citation>
    <scope>NUCLEOTIDE SEQUENCE [LARGE SCALE GENOMIC DNA]</scope>
    <source>
        <strain evidence="3 4">OH1047_COT-310</strain>
    </source>
</reference>
<comment type="caution">
    <text evidence="3">The sequence shown here is derived from an EMBL/GenBank/DDBJ whole genome shotgun (WGS) entry which is preliminary data.</text>
</comment>